<dbReference type="SMART" id="SM00450">
    <property type="entry name" value="RHOD"/>
    <property type="match status" value="2"/>
</dbReference>
<feature type="domain" description="Rhodanese" evidence="4">
    <location>
        <begin position="177"/>
        <end position="297"/>
    </location>
</feature>
<evidence type="ECO:0000259" key="4">
    <source>
        <dbReference type="PROSITE" id="PS50206"/>
    </source>
</evidence>
<dbReference type="InterPro" id="IPR036873">
    <property type="entry name" value="Rhodanese-like_dom_sf"/>
</dbReference>
<dbReference type="PANTHER" id="PTHR11364">
    <property type="entry name" value="THIOSULFATE SULFERTANSFERASE"/>
    <property type="match status" value="1"/>
</dbReference>
<dbReference type="InterPro" id="IPR045078">
    <property type="entry name" value="TST/MPST-like"/>
</dbReference>
<dbReference type="GO" id="GO:0005739">
    <property type="term" value="C:mitochondrion"/>
    <property type="evidence" value="ECO:0007669"/>
    <property type="project" value="TreeGrafter"/>
</dbReference>
<dbReference type="PROSITE" id="PS00683">
    <property type="entry name" value="RHODANESE_2"/>
    <property type="match status" value="1"/>
</dbReference>
<dbReference type="Gene3D" id="3.40.250.10">
    <property type="entry name" value="Rhodanese-like domain"/>
    <property type="match status" value="2"/>
</dbReference>
<reference evidence="6" key="1">
    <citation type="submission" date="2016-03" db="EMBL/GenBank/DDBJ databases">
        <authorList>
            <person name="Devillers H."/>
        </authorList>
    </citation>
    <scope>NUCLEOTIDE SEQUENCE [LARGE SCALE GENOMIC DNA]</scope>
</reference>
<dbReference type="PROSITE" id="PS50206">
    <property type="entry name" value="RHODANESE_3"/>
    <property type="match status" value="2"/>
</dbReference>
<dbReference type="InterPro" id="IPR001763">
    <property type="entry name" value="Rhodanese-like_dom"/>
</dbReference>
<dbReference type="Proteomes" id="UP000191024">
    <property type="component" value="Chromosome F"/>
</dbReference>
<accession>A0A1G4JXI0</accession>
<evidence type="ECO:0000313" key="6">
    <source>
        <dbReference type="Proteomes" id="UP000191024"/>
    </source>
</evidence>
<dbReference type="STRING" id="1230905.A0A1G4JXI0"/>
<dbReference type="EMBL" id="LT598467">
    <property type="protein sequence ID" value="SCU95829.1"/>
    <property type="molecule type" value="Genomic_DNA"/>
</dbReference>
<dbReference type="FunFam" id="3.40.250.10:FF:000070">
    <property type="entry name" value="Sulfurtransferase"/>
    <property type="match status" value="1"/>
</dbReference>
<protein>
    <recommendedName>
        <fullName evidence="3">Sulfurtransferase</fullName>
    </recommendedName>
</protein>
<evidence type="ECO:0000256" key="2">
    <source>
        <dbReference type="ARBA" id="ARBA00022737"/>
    </source>
</evidence>
<dbReference type="Pfam" id="PF00581">
    <property type="entry name" value="Rhodanese"/>
    <property type="match status" value="1"/>
</dbReference>
<dbReference type="CDD" id="cd01448">
    <property type="entry name" value="TST_Repeat_1"/>
    <property type="match status" value="1"/>
</dbReference>
<dbReference type="InterPro" id="IPR001307">
    <property type="entry name" value="Thiosulphate_STrfase_CS"/>
</dbReference>
<dbReference type="CDD" id="cd01449">
    <property type="entry name" value="TST_Repeat_2"/>
    <property type="match status" value="1"/>
</dbReference>
<dbReference type="AlphaFoldDB" id="A0A1G4JXI0"/>
<gene>
    <name evidence="5" type="ORF">LAMI_0F03972G</name>
</gene>
<keyword evidence="1 3" id="KW-0808">Transferase</keyword>
<keyword evidence="6" id="KW-1185">Reference proteome</keyword>
<keyword evidence="2" id="KW-0677">Repeat</keyword>
<dbReference type="PANTHER" id="PTHR11364:SF27">
    <property type="entry name" value="SULFURTRANSFERASE"/>
    <property type="match status" value="1"/>
</dbReference>
<evidence type="ECO:0000256" key="3">
    <source>
        <dbReference type="RuleBase" id="RU000507"/>
    </source>
</evidence>
<name>A0A1G4JXI0_9SACH</name>
<organism evidence="5 6">
    <name type="scientific">Lachancea mirantina</name>
    <dbReference type="NCBI Taxonomy" id="1230905"/>
    <lineage>
        <taxon>Eukaryota</taxon>
        <taxon>Fungi</taxon>
        <taxon>Dikarya</taxon>
        <taxon>Ascomycota</taxon>
        <taxon>Saccharomycotina</taxon>
        <taxon>Saccharomycetes</taxon>
        <taxon>Saccharomycetales</taxon>
        <taxon>Saccharomycetaceae</taxon>
        <taxon>Lachancea</taxon>
    </lineage>
</organism>
<sequence>MSLYKLITPRALQELIQKETARRVIPVDSTWYLPNANKDAKEEFLEVERIPKATYFDIDAVKDVSSPYPHMLPSLSMFNKSMSDLGLLQSDVLVVYDRNGIFSGPRCAWTFKLFGHKYVFLLNDFKAYKSMGFPLENSPRTTLSDLPPTNYNSTTDLTKEETVSFDDMLSLVQSGELSKKYNVFDARSTGRFTGQAPEPRPGLPSGHIPGSQSLPFTEVLTDGSYDENAAKIKEHLDAYIEKAQLKLDPSNPTIALCGTGVSGVIIKSALEQAGVPNVKLYDGSWTEWAMRVDPSLIAKGSN</sequence>
<evidence type="ECO:0000313" key="5">
    <source>
        <dbReference type="EMBL" id="SCU95829.1"/>
    </source>
</evidence>
<dbReference type="SUPFAM" id="SSF52821">
    <property type="entry name" value="Rhodanese/Cell cycle control phosphatase"/>
    <property type="match status" value="2"/>
</dbReference>
<proteinExistence type="predicted"/>
<feature type="domain" description="Rhodanese" evidence="4">
    <location>
        <begin position="46"/>
        <end position="137"/>
    </location>
</feature>
<dbReference type="GO" id="GO:0004792">
    <property type="term" value="F:thiosulfate-cyanide sulfurtransferase activity"/>
    <property type="evidence" value="ECO:0007669"/>
    <property type="project" value="InterPro"/>
</dbReference>
<evidence type="ECO:0000256" key="1">
    <source>
        <dbReference type="ARBA" id="ARBA00022679"/>
    </source>
</evidence>
<dbReference type="OrthoDB" id="270167at2759"/>